<feature type="transmembrane region" description="Helical" evidence="6">
    <location>
        <begin position="20"/>
        <end position="37"/>
    </location>
</feature>
<feature type="transmembrane region" description="Helical" evidence="6">
    <location>
        <begin position="155"/>
        <end position="176"/>
    </location>
</feature>
<feature type="transmembrane region" description="Helical" evidence="6">
    <location>
        <begin position="120"/>
        <end position="143"/>
    </location>
</feature>
<keyword evidence="8" id="KW-1185">Reference proteome</keyword>
<dbReference type="Pfam" id="PF09678">
    <property type="entry name" value="Caa3_CtaG"/>
    <property type="match status" value="1"/>
</dbReference>
<evidence type="ECO:0000256" key="4">
    <source>
        <dbReference type="ARBA" id="ARBA00022989"/>
    </source>
</evidence>
<evidence type="ECO:0000256" key="1">
    <source>
        <dbReference type="ARBA" id="ARBA00004651"/>
    </source>
</evidence>
<name>A0ABW3VIK7_9PSEU</name>
<dbReference type="RefSeq" id="WP_379652960.1">
    <property type="nucleotide sequence ID" value="NZ_JBHTMB010000111.1"/>
</dbReference>
<evidence type="ECO:0000256" key="3">
    <source>
        <dbReference type="ARBA" id="ARBA00022692"/>
    </source>
</evidence>
<accession>A0ABW3VIK7</accession>
<dbReference type="Proteomes" id="UP001597182">
    <property type="component" value="Unassembled WGS sequence"/>
</dbReference>
<feature type="transmembrane region" description="Helical" evidence="6">
    <location>
        <begin position="74"/>
        <end position="99"/>
    </location>
</feature>
<sequence>MTASVAPGPLEVLGAWRPAPVADVLVVVAAVGYGLLARRADRWPWRRSLAGGLALAVAVVVLDGPVAVYGDLLFWVHMIAHLSLIMVVPVLVAWARPLALLRSAGPGGGRRWAQVLDSRAVRLVTFPLLTLAVYAVVVVLTHLTGFQQIAVEHPVVRGAETALYVVAGYLLFAPLIGDDAEPRRMPYLLRFVVLALAMGVDTLTGVVLMLTGTVLAPGYAAAHPGWGPGALADQGVAGAVMWWGGDGLMMLLLLVVVIRWGRAPAAEQGLGSFLEGVRRSTVLGQAGDRNADIDAAGIDLDGIDVDDDEAALVAYNQRLAALHGRPPRGEGGR</sequence>
<dbReference type="EMBL" id="JBHTMB010000111">
    <property type="protein sequence ID" value="MFD1234134.1"/>
    <property type="molecule type" value="Genomic_DNA"/>
</dbReference>
<comment type="subcellular location">
    <subcellularLocation>
        <location evidence="1">Cell membrane</location>
        <topology evidence="1">Multi-pass membrane protein</topology>
    </subcellularLocation>
</comment>
<evidence type="ECO:0000256" key="5">
    <source>
        <dbReference type="ARBA" id="ARBA00023136"/>
    </source>
</evidence>
<keyword evidence="2" id="KW-1003">Cell membrane</keyword>
<evidence type="ECO:0000256" key="6">
    <source>
        <dbReference type="SAM" id="Phobius"/>
    </source>
</evidence>
<protein>
    <submittedName>
        <fullName evidence="7">Cytochrome c oxidase assembly protein</fullName>
    </submittedName>
</protein>
<reference evidence="8" key="1">
    <citation type="journal article" date="2019" name="Int. J. Syst. Evol. Microbiol.">
        <title>The Global Catalogue of Microorganisms (GCM) 10K type strain sequencing project: providing services to taxonomists for standard genome sequencing and annotation.</title>
        <authorList>
            <consortium name="The Broad Institute Genomics Platform"/>
            <consortium name="The Broad Institute Genome Sequencing Center for Infectious Disease"/>
            <person name="Wu L."/>
            <person name="Ma J."/>
        </authorList>
    </citation>
    <scope>NUCLEOTIDE SEQUENCE [LARGE SCALE GENOMIC DNA]</scope>
    <source>
        <strain evidence="8">CCUG 49018</strain>
    </source>
</reference>
<gene>
    <name evidence="7" type="ORF">ACFQ34_12665</name>
</gene>
<feature type="transmembrane region" description="Helical" evidence="6">
    <location>
        <begin position="236"/>
        <end position="258"/>
    </location>
</feature>
<evidence type="ECO:0000313" key="8">
    <source>
        <dbReference type="Proteomes" id="UP001597182"/>
    </source>
</evidence>
<keyword evidence="5 6" id="KW-0472">Membrane</keyword>
<evidence type="ECO:0000256" key="2">
    <source>
        <dbReference type="ARBA" id="ARBA00022475"/>
    </source>
</evidence>
<feature type="transmembrane region" description="Helical" evidence="6">
    <location>
        <begin position="49"/>
        <end position="68"/>
    </location>
</feature>
<keyword evidence="3 6" id="KW-0812">Transmembrane</keyword>
<dbReference type="InterPro" id="IPR019108">
    <property type="entry name" value="Caa3_assmbl_CtaG-rel"/>
</dbReference>
<proteinExistence type="predicted"/>
<feature type="transmembrane region" description="Helical" evidence="6">
    <location>
        <begin position="188"/>
        <end position="216"/>
    </location>
</feature>
<evidence type="ECO:0000313" key="7">
    <source>
        <dbReference type="EMBL" id="MFD1234134.1"/>
    </source>
</evidence>
<keyword evidence="4 6" id="KW-1133">Transmembrane helix</keyword>
<organism evidence="7 8">
    <name type="scientific">Pseudonocardia benzenivorans</name>
    <dbReference type="NCBI Taxonomy" id="228005"/>
    <lineage>
        <taxon>Bacteria</taxon>
        <taxon>Bacillati</taxon>
        <taxon>Actinomycetota</taxon>
        <taxon>Actinomycetes</taxon>
        <taxon>Pseudonocardiales</taxon>
        <taxon>Pseudonocardiaceae</taxon>
        <taxon>Pseudonocardia</taxon>
    </lineage>
</organism>
<comment type="caution">
    <text evidence="7">The sequence shown here is derived from an EMBL/GenBank/DDBJ whole genome shotgun (WGS) entry which is preliminary data.</text>
</comment>